<evidence type="ECO:0000313" key="1">
    <source>
        <dbReference type="EMBL" id="VEN46535.1"/>
    </source>
</evidence>
<protein>
    <submittedName>
        <fullName evidence="1">Uncharacterized protein</fullName>
    </submittedName>
</protein>
<gene>
    <name evidence="1" type="ORF">CALMAC_LOCUS8584</name>
</gene>
<dbReference type="AlphaFoldDB" id="A0A653CF34"/>
<evidence type="ECO:0000313" key="2">
    <source>
        <dbReference type="Proteomes" id="UP000410492"/>
    </source>
</evidence>
<dbReference type="OrthoDB" id="6753304at2759"/>
<proteinExistence type="predicted"/>
<dbReference type="Proteomes" id="UP000410492">
    <property type="component" value="Unassembled WGS sequence"/>
</dbReference>
<organism evidence="1 2">
    <name type="scientific">Callosobruchus maculatus</name>
    <name type="common">Southern cowpea weevil</name>
    <name type="synonym">Pulse bruchid</name>
    <dbReference type="NCBI Taxonomy" id="64391"/>
    <lineage>
        <taxon>Eukaryota</taxon>
        <taxon>Metazoa</taxon>
        <taxon>Ecdysozoa</taxon>
        <taxon>Arthropoda</taxon>
        <taxon>Hexapoda</taxon>
        <taxon>Insecta</taxon>
        <taxon>Pterygota</taxon>
        <taxon>Neoptera</taxon>
        <taxon>Endopterygota</taxon>
        <taxon>Coleoptera</taxon>
        <taxon>Polyphaga</taxon>
        <taxon>Cucujiformia</taxon>
        <taxon>Chrysomeloidea</taxon>
        <taxon>Chrysomelidae</taxon>
        <taxon>Bruchinae</taxon>
        <taxon>Bruchini</taxon>
        <taxon>Callosobruchus</taxon>
    </lineage>
</organism>
<name>A0A653CF34_CALMS</name>
<accession>A0A653CF34</accession>
<keyword evidence="2" id="KW-1185">Reference proteome</keyword>
<reference evidence="1 2" key="1">
    <citation type="submission" date="2019-01" db="EMBL/GenBank/DDBJ databases">
        <authorList>
            <person name="Sayadi A."/>
        </authorList>
    </citation>
    <scope>NUCLEOTIDE SEQUENCE [LARGE SCALE GENOMIC DNA]</scope>
</reference>
<sequence>MKEIMGNIFFCETCPEVPNPESEINLSDDCVQKLVTGEKGQKSKKEEAELTLSEDAWMKKLKCLDDIHTNENGLTVQAVETLIAQVESQIGAVRPNVCSSEQLIACLQKNKDCMIRCKHAMEDFIDCVDKSRIQIIIEKTKQEDEEKFAKREDENDVANDFLKSEVK</sequence>
<dbReference type="EMBL" id="CAACVG010007668">
    <property type="protein sequence ID" value="VEN46535.1"/>
    <property type="molecule type" value="Genomic_DNA"/>
</dbReference>